<sequence length="387" mass="40926">MIALLTLGLYPSSGGPSKSIRAFADALDARVISWVDPAERAREPLVWGDTLEVTGSTRPLLKQLQVPAAGTAEAEALIARARLVSVHAFWRWHIPWVHRVCRRYGVPYWYVPHGSLDPFVMQGHDAVVKHAFLAGAGRAFLHDAAAVICSTPREAEKARPLVGHDRAEVLHWPLEPGDFAPRDPARRAAMRARLGIPESAPVFLYLGRLSPMKRPLETIAAFGQADVPEAHLVVTGNDFGITAEDCRSVAAQEGLGGRVHVTGPAYGGDKAALLDAADVYVSLSHRENFNYTAAEALAAGLALILSPGNDLAPDLGDLPGVTHLADDAPATAAAAMTQAAQGPPGLAPGANVRAGWAARHLAPDMFATRLRAAAERHASHAAPGGAL</sequence>
<accession>A0A975ZR46</accession>
<dbReference type="Pfam" id="PF00534">
    <property type="entry name" value="Glycos_transf_1"/>
    <property type="match status" value="1"/>
</dbReference>
<dbReference type="AlphaFoldDB" id="A0A975ZR46"/>
<protein>
    <submittedName>
        <fullName evidence="4">Glycosyltransferase involved in cell wall bisynthesis</fullName>
    </submittedName>
</protein>
<dbReference type="PANTHER" id="PTHR12526">
    <property type="entry name" value="GLYCOSYLTRANSFERASE"/>
    <property type="match status" value="1"/>
</dbReference>
<organism evidence="4 5">
    <name type="scientific">Marinovum algicola</name>
    <dbReference type="NCBI Taxonomy" id="42444"/>
    <lineage>
        <taxon>Bacteria</taxon>
        <taxon>Pseudomonadati</taxon>
        <taxon>Pseudomonadota</taxon>
        <taxon>Alphaproteobacteria</taxon>
        <taxon>Rhodobacterales</taxon>
        <taxon>Roseobacteraceae</taxon>
        <taxon>Marinovum</taxon>
    </lineage>
</organism>
<gene>
    <name evidence="4" type="ORF">SAMN04487940_1375</name>
</gene>
<evidence type="ECO:0000256" key="2">
    <source>
        <dbReference type="ARBA" id="ARBA00022679"/>
    </source>
</evidence>
<evidence type="ECO:0000313" key="4">
    <source>
        <dbReference type="EMBL" id="SEK11265.1"/>
    </source>
</evidence>
<dbReference type="PANTHER" id="PTHR12526:SF510">
    <property type="entry name" value="D-INOSITOL 3-PHOSPHATE GLYCOSYLTRANSFERASE"/>
    <property type="match status" value="1"/>
</dbReference>
<evidence type="ECO:0000259" key="3">
    <source>
        <dbReference type="Pfam" id="PF00534"/>
    </source>
</evidence>
<dbReference type="SUPFAM" id="SSF53756">
    <property type="entry name" value="UDP-Glycosyltransferase/glycogen phosphorylase"/>
    <property type="match status" value="1"/>
</dbReference>
<dbReference type="InterPro" id="IPR001296">
    <property type="entry name" value="Glyco_trans_1"/>
</dbReference>
<dbReference type="GeneID" id="80821186"/>
<dbReference type="EMBL" id="FNYY01000037">
    <property type="protein sequence ID" value="SEK11265.1"/>
    <property type="molecule type" value="Genomic_DNA"/>
</dbReference>
<dbReference type="Gene3D" id="3.40.50.2000">
    <property type="entry name" value="Glycogen Phosphorylase B"/>
    <property type="match status" value="2"/>
</dbReference>
<dbReference type="Proteomes" id="UP000182932">
    <property type="component" value="Unassembled WGS sequence"/>
</dbReference>
<feature type="domain" description="Glycosyl transferase family 1" evidence="3">
    <location>
        <begin position="189"/>
        <end position="307"/>
    </location>
</feature>
<evidence type="ECO:0000256" key="1">
    <source>
        <dbReference type="ARBA" id="ARBA00022676"/>
    </source>
</evidence>
<dbReference type="GO" id="GO:0016757">
    <property type="term" value="F:glycosyltransferase activity"/>
    <property type="evidence" value="ECO:0007669"/>
    <property type="project" value="UniProtKB-KW"/>
</dbReference>
<evidence type="ECO:0000313" key="5">
    <source>
        <dbReference type="Proteomes" id="UP000182932"/>
    </source>
</evidence>
<keyword evidence="5" id="KW-1185">Reference proteome</keyword>
<reference evidence="4 5" key="1">
    <citation type="submission" date="2016-10" db="EMBL/GenBank/DDBJ databases">
        <authorList>
            <person name="Varghese N."/>
            <person name="Submissions S."/>
        </authorList>
    </citation>
    <scope>NUCLEOTIDE SEQUENCE [LARGE SCALE GENOMIC DNA]</scope>
    <source>
        <strain evidence="4 5">FF3</strain>
    </source>
</reference>
<name>A0A975ZR46_9RHOB</name>
<comment type="caution">
    <text evidence="4">The sequence shown here is derived from an EMBL/GenBank/DDBJ whole genome shotgun (WGS) entry which is preliminary data.</text>
</comment>
<dbReference type="RefSeq" id="WP_139211550.1">
    <property type="nucleotide sequence ID" value="NZ_FNYY01000037.1"/>
</dbReference>
<proteinExistence type="predicted"/>
<keyword evidence="1" id="KW-0328">Glycosyltransferase</keyword>
<keyword evidence="2" id="KW-0808">Transferase</keyword>